<protein>
    <recommendedName>
        <fullName evidence="1">DUF659 domain-containing protein</fullName>
    </recommendedName>
</protein>
<feature type="domain" description="DUF659" evidence="1">
    <location>
        <begin position="94"/>
        <end position="188"/>
    </location>
</feature>
<dbReference type="PANTHER" id="PTHR32166">
    <property type="entry name" value="OSJNBA0013A04.12 PROTEIN"/>
    <property type="match status" value="1"/>
</dbReference>
<dbReference type="eggNOG" id="ENOG502RJJK">
    <property type="taxonomic scope" value="Eukaryota"/>
</dbReference>
<sequence length="388" mass="44976">MLSTNELTPLWKHVELIEEAKFGGNKKFCCRYCGAVKTGSYTKVKAHLLKIANQGIEYATDKDAVDKECARAFYTSAIPFNFLATSNLADYVPPTFDRLQMTLLTQERTYVDRLLLLIRDTWRKRGTSICLDGWSDLQQRPLINIMPASLSGSMFIMVVDSSDKTKDAEYIASLFIEGIEKIGVENIISHIFWARVVHCLNMALKAICEPFDKSSHYLECKWVKDLVDEVHKVNCFILNHNLSRSIFNRYSNVKLLKVVETRFASNVIVVEYLMKVKEALEKTMMDLDWKGFKVNGKNPVELNVMKIRDLLLSETWWDKIDFLLKEADKDRAILHLIYDKWGSMIEKTKEIIFYCEVQDLIIGHSKIFDAIQKFLEKRLLEVKHLFTT</sequence>
<dbReference type="InterPro" id="IPR007021">
    <property type="entry name" value="DUF659"/>
</dbReference>
<evidence type="ECO:0000259" key="1">
    <source>
        <dbReference type="Pfam" id="PF04937"/>
    </source>
</evidence>
<evidence type="ECO:0000313" key="2">
    <source>
        <dbReference type="EMBL" id="KJB23749.1"/>
    </source>
</evidence>
<dbReference type="Gramene" id="KJB23749">
    <property type="protein sequence ID" value="KJB23749"/>
    <property type="gene ID" value="B456_004G113200"/>
</dbReference>
<dbReference type="SUPFAM" id="SSF53098">
    <property type="entry name" value="Ribonuclease H-like"/>
    <property type="match status" value="1"/>
</dbReference>
<organism evidence="2 3">
    <name type="scientific">Gossypium raimondii</name>
    <name type="common">Peruvian cotton</name>
    <name type="synonym">Gossypium klotzschianum subsp. raimondii</name>
    <dbReference type="NCBI Taxonomy" id="29730"/>
    <lineage>
        <taxon>Eukaryota</taxon>
        <taxon>Viridiplantae</taxon>
        <taxon>Streptophyta</taxon>
        <taxon>Embryophyta</taxon>
        <taxon>Tracheophyta</taxon>
        <taxon>Spermatophyta</taxon>
        <taxon>Magnoliopsida</taxon>
        <taxon>eudicotyledons</taxon>
        <taxon>Gunneridae</taxon>
        <taxon>Pentapetalae</taxon>
        <taxon>rosids</taxon>
        <taxon>malvids</taxon>
        <taxon>Malvales</taxon>
        <taxon>Malvaceae</taxon>
        <taxon>Malvoideae</taxon>
        <taxon>Gossypium</taxon>
    </lineage>
</organism>
<dbReference type="AlphaFoldDB" id="A0A0D2QVU8"/>
<gene>
    <name evidence="2" type="ORF">B456_004G113200</name>
</gene>
<name>A0A0D2QVU8_GOSRA</name>
<proteinExistence type="predicted"/>
<keyword evidence="3" id="KW-1185">Reference proteome</keyword>
<dbReference type="STRING" id="29730.A0A0D2QVU8"/>
<reference evidence="2 3" key="1">
    <citation type="journal article" date="2012" name="Nature">
        <title>Repeated polyploidization of Gossypium genomes and the evolution of spinnable cotton fibres.</title>
        <authorList>
            <person name="Paterson A.H."/>
            <person name="Wendel J.F."/>
            <person name="Gundlach H."/>
            <person name="Guo H."/>
            <person name="Jenkins J."/>
            <person name="Jin D."/>
            <person name="Llewellyn D."/>
            <person name="Showmaker K.C."/>
            <person name="Shu S."/>
            <person name="Udall J."/>
            <person name="Yoo M.J."/>
            <person name="Byers R."/>
            <person name="Chen W."/>
            <person name="Doron-Faigenboim A."/>
            <person name="Duke M.V."/>
            <person name="Gong L."/>
            <person name="Grimwood J."/>
            <person name="Grover C."/>
            <person name="Grupp K."/>
            <person name="Hu G."/>
            <person name="Lee T.H."/>
            <person name="Li J."/>
            <person name="Lin L."/>
            <person name="Liu T."/>
            <person name="Marler B.S."/>
            <person name="Page J.T."/>
            <person name="Roberts A.W."/>
            <person name="Romanel E."/>
            <person name="Sanders W.S."/>
            <person name="Szadkowski E."/>
            <person name="Tan X."/>
            <person name="Tang H."/>
            <person name="Xu C."/>
            <person name="Wang J."/>
            <person name="Wang Z."/>
            <person name="Zhang D."/>
            <person name="Zhang L."/>
            <person name="Ashrafi H."/>
            <person name="Bedon F."/>
            <person name="Bowers J.E."/>
            <person name="Brubaker C.L."/>
            <person name="Chee P.W."/>
            <person name="Das S."/>
            <person name="Gingle A.R."/>
            <person name="Haigler C.H."/>
            <person name="Harker D."/>
            <person name="Hoffmann L.V."/>
            <person name="Hovav R."/>
            <person name="Jones D.C."/>
            <person name="Lemke C."/>
            <person name="Mansoor S."/>
            <person name="ur Rahman M."/>
            <person name="Rainville L.N."/>
            <person name="Rambani A."/>
            <person name="Reddy U.K."/>
            <person name="Rong J.K."/>
            <person name="Saranga Y."/>
            <person name="Scheffler B.E."/>
            <person name="Scheffler J.A."/>
            <person name="Stelly D.M."/>
            <person name="Triplett B.A."/>
            <person name="Van Deynze A."/>
            <person name="Vaslin M.F."/>
            <person name="Waghmare V.N."/>
            <person name="Walford S.A."/>
            <person name="Wright R.J."/>
            <person name="Zaki E.A."/>
            <person name="Zhang T."/>
            <person name="Dennis E.S."/>
            <person name="Mayer K.F."/>
            <person name="Peterson D.G."/>
            <person name="Rokhsar D.S."/>
            <person name="Wang X."/>
            <person name="Schmutz J."/>
        </authorList>
    </citation>
    <scope>NUCLEOTIDE SEQUENCE [LARGE SCALE GENOMIC DNA]</scope>
</reference>
<dbReference type="PANTHER" id="PTHR32166:SF81">
    <property type="entry name" value="OS06G0658400 PROTEIN"/>
    <property type="match status" value="1"/>
</dbReference>
<dbReference type="Pfam" id="PF04937">
    <property type="entry name" value="DUF659"/>
    <property type="match status" value="1"/>
</dbReference>
<accession>A0A0D2QVU8</accession>
<evidence type="ECO:0000313" key="3">
    <source>
        <dbReference type="Proteomes" id="UP000032304"/>
    </source>
</evidence>
<dbReference type="EMBL" id="CM001743">
    <property type="protein sequence ID" value="KJB23749.1"/>
    <property type="molecule type" value="Genomic_DNA"/>
</dbReference>
<dbReference type="InterPro" id="IPR012337">
    <property type="entry name" value="RNaseH-like_sf"/>
</dbReference>
<dbReference type="Proteomes" id="UP000032304">
    <property type="component" value="Chromosome 4"/>
</dbReference>
<dbReference type="OMA" id="SHYLECK"/>